<dbReference type="PROSITE" id="PS01351">
    <property type="entry name" value="MAPK"/>
    <property type="match status" value="1"/>
</dbReference>
<dbReference type="InterPro" id="IPR003527">
    <property type="entry name" value="MAP_kinase_CS"/>
</dbReference>
<sequence length="422" mass="48866">MAKPTAAIPRPHSDWQIPDRYEIRHLIGTGSYGHVCEAYDRKEKRVVAIKKIHRVFEDLIDCKRILREIAILNRLNHDHIVKVLDICVPQDVQKFDELYLVLEIADSDFKKLFRTPVYLSELHIKTLLYNLIVGVKYVHSAGIYHRDLKPANCLVNQDCSVKVCDFGLARTVDKSVDPKLPNSPRDEQEMMGVPHTKNLKRQLTGHVVTRWYRAPELILLQENYTDAIDVWSIGCIFAELLNMMKENVPYHSDRGPLFPGSSCFPLSPDQKHATDYKFHTRGNRDQLNMIFNIIGTPGDEDIEALEKEDAKRYIRIFHQREGINIAHRFPAASPEAVDLLKRMLVFNPSKRVGIDEALAHPLFKDIRNHNVEQMTAKEKVKLPFDDWESMDEPQLRYAFLKEINRYHPEVQIPDPPPKGKSK</sequence>
<dbReference type="EMBL" id="CDMY01000277">
    <property type="protein sequence ID" value="CEL99296.1"/>
    <property type="molecule type" value="Genomic_DNA"/>
</dbReference>
<comment type="activity regulation">
    <text evidence="8">Activated by threonine and tyrosine phosphorylation.</text>
</comment>
<dbReference type="GO" id="GO:0004707">
    <property type="term" value="F:MAP kinase activity"/>
    <property type="evidence" value="ECO:0007669"/>
    <property type="project" value="UniProtKB-EC"/>
</dbReference>
<evidence type="ECO:0000256" key="7">
    <source>
        <dbReference type="RuleBase" id="RU000304"/>
    </source>
</evidence>
<dbReference type="Gene3D" id="3.30.200.20">
    <property type="entry name" value="Phosphorylase Kinase, domain 1"/>
    <property type="match status" value="1"/>
</dbReference>
<comment type="similarity">
    <text evidence="8">Belongs to the protein kinase superfamily. Ser/Thr protein kinase family. MAP kinase subfamily.</text>
</comment>
<keyword evidence="4 8" id="KW-0418">Kinase</keyword>
<evidence type="ECO:0000256" key="6">
    <source>
        <dbReference type="PROSITE-ProRule" id="PRU10141"/>
    </source>
</evidence>
<keyword evidence="11" id="KW-1185">Reference proteome</keyword>
<dbReference type="PROSITE" id="PS00107">
    <property type="entry name" value="PROTEIN_KINASE_ATP"/>
    <property type="match status" value="1"/>
</dbReference>
<dbReference type="VEuPathDB" id="CryptoDB:Vbra_2957"/>
<evidence type="ECO:0000256" key="8">
    <source>
        <dbReference type="RuleBase" id="RU361165"/>
    </source>
</evidence>
<dbReference type="InterPro" id="IPR011009">
    <property type="entry name" value="Kinase-like_dom_sf"/>
</dbReference>
<evidence type="ECO:0000256" key="1">
    <source>
        <dbReference type="ARBA" id="ARBA00022527"/>
    </source>
</evidence>
<keyword evidence="3 6" id="KW-0547">Nucleotide-binding</keyword>
<dbReference type="InterPro" id="IPR008271">
    <property type="entry name" value="Ser/Thr_kinase_AS"/>
</dbReference>
<evidence type="ECO:0000256" key="4">
    <source>
        <dbReference type="ARBA" id="ARBA00022777"/>
    </source>
</evidence>
<dbReference type="PANTHER" id="PTHR24055">
    <property type="entry name" value="MITOGEN-ACTIVATED PROTEIN KINASE"/>
    <property type="match status" value="1"/>
</dbReference>
<evidence type="ECO:0000313" key="10">
    <source>
        <dbReference type="EMBL" id="CEL99296.1"/>
    </source>
</evidence>
<dbReference type="FunFam" id="3.30.200.20:FF:000046">
    <property type="entry name" value="Mitogen-activated protein kinase"/>
    <property type="match status" value="1"/>
</dbReference>
<evidence type="ECO:0000313" key="11">
    <source>
        <dbReference type="Proteomes" id="UP000041254"/>
    </source>
</evidence>
<comment type="cofactor">
    <cofactor evidence="8">
        <name>Mg(2+)</name>
        <dbReference type="ChEBI" id="CHEBI:18420"/>
    </cofactor>
</comment>
<dbReference type="InterPro" id="IPR000719">
    <property type="entry name" value="Prot_kinase_dom"/>
</dbReference>
<feature type="binding site" evidence="6">
    <location>
        <position position="51"/>
    </location>
    <ligand>
        <name>ATP</name>
        <dbReference type="ChEBI" id="CHEBI:30616"/>
    </ligand>
</feature>
<protein>
    <recommendedName>
        <fullName evidence="8">Mitogen-activated protein kinase</fullName>
        <ecNumber evidence="8">2.7.11.24</ecNumber>
    </recommendedName>
</protein>
<dbReference type="InParanoid" id="A0A0G4EPB8"/>
<gene>
    <name evidence="10" type="ORF">Vbra_2957</name>
</gene>
<dbReference type="Gene3D" id="1.10.510.10">
    <property type="entry name" value="Transferase(Phosphotransferase) domain 1"/>
    <property type="match status" value="1"/>
</dbReference>
<dbReference type="SMART" id="SM00220">
    <property type="entry name" value="S_TKc"/>
    <property type="match status" value="1"/>
</dbReference>
<dbReference type="AlphaFoldDB" id="A0A0G4EPB8"/>
<keyword evidence="2 8" id="KW-0808">Transferase</keyword>
<dbReference type="STRING" id="1169540.A0A0G4EPB8"/>
<proteinExistence type="inferred from homology"/>
<dbReference type="CDD" id="cd07834">
    <property type="entry name" value="STKc_MAPK"/>
    <property type="match status" value="1"/>
</dbReference>
<dbReference type="FunCoup" id="A0A0G4EPB8">
    <property type="interactions" value="39"/>
</dbReference>
<dbReference type="InterPro" id="IPR017441">
    <property type="entry name" value="Protein_kinase_ATP_BS"/>
</dbReference>
<evidence type="ECO:0000256" key="3">
    <source>
        <dbReference type="ARBA" id="ARBA00022741"/>
    </source>
</evidence>
<dbReference type="SUPFAM" id="SSF56112">
    <property type="entry name" value="Protein kinase-like (PK-like)"/>
    <property type="match status" value="1"/>
</dbReference>
<organism evidence="10 11">
    <name type="scientific">Vitrella brassicaformis (strain CCMP3155)</name>
    <dbReference type="NCBI Taxonomy" id="1169540"/>
    <lineage>
        <taxon>Eukaryota</taxon>
        <taxon>Sar</taxon>
        <taxon>Alveolata</taxon>
        <taxon>Colpodellida</taxon>
        <taxon>Vitrellaceae</taxon>
        <taxon>Vitrella</taxon>
    </lineage>
</organism>
<keyword evidence="5 6" id="KW-0067">ATP-binding</keyword>
<evidence type="ECO:0000259" key="9">
    <source>
        <dbReference type="PROSITE" id="PS50011"/>
    </source>
</evidence>
<dbReference type="InterPro" id="IPR050117">
    <property type="entry name" value="MAPK"/>
</dbReference>
<feature type="domain" description="Protein kinase" evidence="9">
    <location>
        <begin position="21"/>
        <end position="363"/>
    </location>
</feature>
<comment type="catalytic activity">
    <reaction evidence="8">
        <text>L-threonyl-[protein] + ATP = O-phospho-L-threonyl-[protein] + ADP + H(+)</text>
        <dbReference type="Rhea" id="RHEA:46608"/>
        <dbReference type="Rhea" id="RHEA-COMP:11060"/>
        <dbReference type="Rhea" id="RHEA-COMP:11605"/>
        <dbReference type="ChEBI" id="CHEBI:15378"/>
        <dbReference type="ChEBI" id="CHEBI:30013"/>
        <dbReference type="ChEBI" id="CHEBI:30616"/>
        <dbReference type="ChEBI" id="CHEBI:61977"/>
        <dbReference type="ChEBI" id="CHEBI:456216"/>
        <dbReference type="EC" id="2.7.11.24"/>
    </reaction>
</comment>
<dbReference type="EC" id="2.7.11.24" evidence="8"/>
<dbReference type="PROSITE" id="PS00108">
    <property type="entry name" value="PROTEIN_KINASE_ST"/>
    <property type="match status" value="1"/>
</dbReference>
<dbReference type="Proteomes" id="UP000041254">
    <property type="component" value="Unassembled WGS sequence"/>
</dbReference>
<dbReference type="PROSITE" id="PS50011">
    <property type="entry name" value="PROTEIN_KINASE_DOM"/>
    <property type="match status" value="1"/>
</dbReference>
<dbReference type="OMA" id="HINDPTN"/>
<name>A0A0G4EPB8_VITBC</name>
<evidence type="ECO:0000256" key="5">
    <source>
        <dbReference type="ARBA" id="ARBA00022840"/>
    </source>
</evidence>
<dbReference type="GO" id="GO:0005524">
    <property type="term" value="F:ATP binding"/>
    <property type="evidence" value="ECO:0007669"/>
    <property type="project" value="UniProtKB-UniRule"/>
</dbReference>
<keyword evidence="8" id="KW-0460">Magnesium</keyword>
<dbReference type="OrthoDB" id="192887at2759"/>
<reference evidence="10 11" key="1">
    <citation type="submission" date="2014-11" db="EMBL/GenBank/DDBJ databases">
        <authorList>
            <person name="Zhu J."/>
            <person name="Qi W."/>
            <person name="Song R."/>
        </authorList>
    </citation>
    <scope>NUCLEOTIDE SEQUENCE [LARGE SCALE GENOMIC DNA]</scope>
</reference>
<keyword evidence="1 7" id="KW-0723">Serine/threonine-protein kinase</keyword>
<dbReference type="PhylomeDB" id="A0A0G4EPB8"/>
<accession>A0A0G4EPB8</accession>
<evidence type="ECO:0000256" key="2">
    <source>
        <dbReference type="ARBA" id="ARBA00022679"/>
    </source>
</evidence>
<dbReference type="Pfam" id="PF00069">
    <property type="entry name" value="Pkinase"/>
    <property type="match status" value="1"/>
</dbReference>